<evidence type="ECO:0000256" key="1">
    <source>
        <dbReference type="ARBA" id="ARBA00022723"/>
    </source>
</evidence>
<dbReference type="PROSITE" id="PS00028">
    <property type="entry name" value="ZINC_FINGER_C2H2_1"/>
    <property type="match status" value="1"/>
</dbReference>
<dbReference type="CDD" id="cd12148">
    <property type="entry name" value="fungal_TF_MHR"/>
    <property type="match status" value="1"/>
</dbReference>
<dbReference type="SMART" id="SM00066">
    <property type="entry name" value="GAL4"/>
    <property type="match status" value="1"/>
</dbReference>
<feature type="domain" description="Zn(2)-C6 fungal-type" evidence="9">
    <location>
        <begin position="97"/>
        <end position="126"/>
    </location>
</feature>
<feature type="compositionally biased region" description="Basic residues" evidence="8">
    <location>
        <begin position="72"/>
        <end position="81"/>
    </location>
</feature>
<keyword evidence="12" id="KW-1185">Reference proteome</keyword>
<dbReference type="OrthoDB" id="654211at2759"/>
<dbReference type="InterPro" id="IPR036236">
    <property type="entry name" value="Znf_C2H2_sf"/>
</dbReference>
<dbReference type="PANTHER" id="PTHR47660">
    <property type="entry name" value="TRANSCRIPTION FACTOR WITH C2H2 AND ZN(2)-CYS(6) DNA BINDING DOMAIN (EUROFUNG)-RELATED-RELATED"/>
    <property type="match status" value="1"/>
</dbReference>
<dbReference type="Gene3D" id="3.30.160.60">
    <property type="entry name" value="Classic Zinc Finger"/>
    <property type="match status" value="1"/>
</dbReference>
<evidence type="ECO:0000256" key="2">
    <source>
        <dbReference type="ARBA" id="ARBA00022833"/>
    </source>
</evidence>
<evidence type="ECO:0000256" key="7">
    <source>
        <dbReference type="PROSITE-ProRule" id="PRU00042"/>
    </source>
</evidence>
<name>A0A5N6UUQ7_ASPTM</name>
<keyword evidence="3" id="KW-0805">Transcription regulation</keyword>
<keyword evidence="7" id="KW-0863">Zinc-finger</keyword>
<dbReference type="InterPro" id="IPR013087">
    <property type="entry name" value="Znf_C2H2_type"/>
</dbReference>
<feature type="region of interest" description="Disordered" evidence="8">
    <location>
        <begin position="60"/>
        <end position="92"/>
    </location>
</feature>
<feature type="compositionally biased region" description="Basic and acidic residues" evidence="8">
    <location>
        <begin position="130"/>
        <end position="149"/>
    </location>
</feature>
<protein>
    <submittedName>
        <fullName evidence="11">Uncharacterized protein</fullName>
    </submittedName>
</protein>
<dbReference type="InterPro" id="IPR007219">
    <property type="entry name" value="XnlR_reg_dom"/>
</dbReference>
<dbReference type="GO" id="GO:0008270">
    <property type="term" value="F:zinc ion binding"/>
    <property type="evidence" value="ECO:0007669"/>
    <property type="project" value="UniProtKB-KW"/>
</dbReference>
<feature type="domain" description="C2H2-type" evidence="10">
    <location>
        <begin position="8"/>
        <end position="35"/>
    </location>
</feature>
<dbReference type="Pfam" id="PF04082">
    <property type="entry name" value="Fungal_trans"/>
    <property type="match status" value="1"/>
</dbReference>
<dbReference type="SUPFAM" id="SSF57701">
    <property type="entry name" value="Zn2/Cys6 DNA-binding domain"/>
    <property type="match status" value="1"/>
</dbReference>
<accession>A0A5N6UUQ7</accession>
<dbReference type="GO" id="GO:0006351">
    <property type="term" value="P:DNA-templated transcription"/>
    <property type="evidence" value="ECO:0007669"/>
    <property type="project" value="InterPro"/>
</dbReference>
<dbReference type="GO" id="GO:0000981">
    <property type="term" value="F:DNA-binding transcription factor activity, RNA polymerase II-specific"/>
    <property type="evidence" value="ECO:0007669"/>
    <property type="project" value="InterPro"/>
</dbReference>
<evidence type="ECO:0000256" key="3">
    <source>
        <dbReference type="ARBA" id="ARBA00023015"/>
    </source>
</evidence>
<dbReference type="PROSITE" id="PS50048">
    <property type="entry name" value="ZN2_CY6_FUNGAL_2"/>
    <property type="match status" value="1"/>
</dbReference>
<evidence type="ECO:0000256" key="6">
    <source>
        <dbReference type="ARBA" id="ARBA00023242"/>
    </source>
</evidence>
<dbReference type="EMBL" id="ML738629">
    <property type="protein sequence ID" value="KAE8162379.1"/>
    <property type="molecule type" value="Genomic_DNA"/>
</dbReference>
<evidence type="ECO:0000313" key="11">
    <source>
        <dbReference type="EMBL" id="KAE8162379.1"/>
    </source>
</evidence>
<keyword evidence="1" id="KW-0479">Metal-binding</keyword>
<feature type="compositionally biased region" description="Basic and acidic residues" evidence="8">
    <location>
        <begin position="60"/>
        <end position="71"/>
    </location>
</feature>
<dbReference type="PROSITE" id="PS50157">
    <property type="entry name" value="ZINC_FINGER_C2H2_2"/>
    <property type="match status" value="1"/>
</dbReference>
<keyword evidence="5" id="KW-0804">Transcription</keyword>
<organism evidence="11 12">
    <name type="scientific">Aspergillus tamarii</name>
    <dbReference type="NCBI Taxonomy" id="41984"/>
    <lineage>
        <taxon>Eukaryota</taxon>
        <taxon>Fungi</taxon>
        <taxon>Dikarya</taxon>
        <taxon>Ascomycota</taxon>
        <taxon>Pezizomycotina</taxon>
        <taxon>Eurotiomycetes</taxon>
        <taxon>Eurotiomycetidae</taxon>
        <taxon>Eurotiales</taxon>
        <taxon>Aspergillaceae</taxon>
        <taxon>Aspergillus</taxon>
        <taxon>Aspergillus subgen. Circumdati</taxon>
    </lineage>
</organism>
<dbReference type="Gene3D" id="4.10.240.10">
    <property type="entry name" value="Zn(2)-C6 fungal-type DNA-binding domain"/>
    <property type="match status" value="1"/>
</dbReference>
<dbReference type="Proteomes" id="UP000326950">
    <property type="component" value="Unassembled WGS sequence"/>
</dbReference>
<reference evidence="11 12" key="1">
    <citation type="submission" date="2019-04" db="EMBL/GenBank/DDBJ databases">
        <title>Friends and foes A comparative genomics study of 23 Aspergillus species from section Flavi.</title>
        <authorList>
            <consortium name="DOE Joint Genome Institute"/>
            <person name="Kjaerbolling I."/>
            <person name="Vesth T."/>
            <person name="Frisvad J.C."/>
            <person name="Nybo J.L."/>
            <person name="Theobald S."/>
            <person name="Kildgaard S."/>
            <person name="Isbrandt T."/>
            <person name="Kuo A."/>
            <person name="Sato A."/>
            <person name="Lyhne E.K."/>
            <person name="Kogle M.E."/>
            <person name="Wiebenga A."/>
            <person name="Kun R.S."/>
            <person name="Lubbers R.J."/>
            <person name="Makela M.R."/>
            <person name="Barry K."/>
            <person name="Chovatia M."/>
            <person name="Clum A."/>
            <person name="Daum C."/>
            <person name="Haridas S."/>
            <person name="He G."/>
            <person name="LaButti K."/>
            <person name="Lipzen A."/>
            <person name="Mondo S."/>
            <person name="Riley R."/>
            <person name="Salamov A."/>
            <person name="Simmons B.A."/>
            <person name="Magnuson J.K."/>
            <person name="Henrissat B."/>
            <person name="Mortensen U.H."/>
            <person name="Larsen T.O."/>
            <person name="Devries R.P."/>
            <person name="Grigoriev I.V."/>
            <person name="Machida M."/>
            <person name="Baker S.E."/>
            <person name="Andersen M.R."/>
        </authorList>
    </citation>
    <scope>NUCLEOTIDE SEQUENCE [LARGE SCALE GENOMIC DNA]</scope>
    <source>
        <strain evidence="11 12">CBS 117626</strain>
    </source>
</reference>
<dbReference type="GO" id="GO:0009893">
    <property type="term" value="P:positive regulation of metabolic process"/>
    <property type="evidence" value="ECO:0007669"/>
    <property type="project" value="UniProtKB-ARBA"/>
</dbReference>
<sequence>MSASRQRYECSRCHQVYSTSSHLRRHEATHVLAEHFICQFCERKFVRRFVCFEPDIRRPKSDKNTSRDVLRRHFQSCKRRGNNPTPSEGKKGRKRKACDACVQSRTQCDGELPCETCLHRRLKCSLSRNGEQDGKARHNQEQQEKPEDSTINRIPVHFLLNYTDPASRGLYDMQQMLSGCDKDSRKYASLGKSEVSNVGGATEQWMGLFHLFIDTAMLDKSDQDESLMYGLADTEKLSNTVWRILDLMKHALKSQIDNNGQATMKEARRFFSPTNVTLFIKAFFEHSYKNTRFIHKASFNVHTTSSQLLLAIALMGAICVSSQDASIAEGYSDVAEHIIFDGPEFGQAIDIHGPSLTKANMETLQAAMLITVIQGSKDDITIKRRIRTQRFPALVCAARALRLTQATNDAVSDTEPLDLDRYFHKESLVRTMAWLYLVDSHLVIYYRNPPLFKIAEACFGLPQHEELYDTMDPSTWVNTSKGATSHGPTRTLKSVIQRLMEKDNKRFEELLSQPCTLFGLFLVLGSLHCILFDLQALSTCVDLSEPFVSLDLALDRWKKMWDLTYTTIRPSDIRHSGFMVHALELWWVEKTLIQKPSRIYIESALAVDSTKTFHEMIGELKGIHPVQ</sequence>
<dbReference type="AlphaFoldDB" id="A0A5N6UUQ7"/>
<evidence type="ECO:0000259" key="10">
    <source>
        <dbReference type="PROSITE" id="PS50157"/>
    </source>
</evidence>
<dbReference type="CDD" id="cd00067">
    <property type="entry name" value="GAL4"/>
    <property type="match status" value="1"/>
</dbReference>
<keyword evidence="4" id="KW-0238">DNA-binding</keyword>
<keyword evidence="2" id="KW-0862">Zinc</keyword>
<dbReference type="SUPFAM" id="SSF57667">
    <property type="entry name" value="beta-beta-alpha zinc fingers"/>
    <property type="match status" value="1"/>
</dbReference>
<proteinExistence type="predicted"/>
<feature type="region of interest" description="Disordered" evidence="8">
    <location>
        <begin position="129"/>
        <end position="149"/>
    </location>
</feature>
<evidence type="ECO:0000256" key="4">
    <source>
        <dbReference type="ARBA" id="ARBA00023125"/>
    </source>
</evidence>
<dbReference type="InterPro" id="IPR036864">
    <property type="entry name" value="Zn2-C6_fun-type_DNA-bd_sf"/>
</dbReference>
<evidence type="ECO:0000256" key="5">
    <source>
        <dbReference type="ARBA" id="ARBA00023163"/>
    </source>
</evidence>
<evidence type="ECO:0000256" key="8">
    <source>
        <dbReference type="SAM" id="MobiDB-lite"/>
    </source>
</evidence>
<dbReference type="GO" id="GO:0003677">
    <property type="term" value="F:DNA binding"/>
    <property type="evidence" value="ECO:0007669"/>
    <property type="project" value="UniProtKB-KW"/>
</dbReference>
<evidence type="ECO:0000259" key="9">
    <source>
        <dbReference type="PROSITE" id="PS50048"/>
    </source>
</evidence>
<evidence type="ECO:0000313" key="12">
    <source>
        <dbReference type="Proteomes" id="UP000326950"/>
    </source>
</evidence>
<keyword evidence="6" id="KW-0539">Nucleus</keyword>
<dbReference type="InterPro" id="IPR001138">
    <property type="entry name" value="Zn2Cys6_DnaBD"/>
</dbReference>
<gene>
    <name evidence="11" type="ORF">BDV40DRAFT_300406</name>
</gene>
<dbReference type="PANTHER" id="PTHR47660:SF7">
    <property type="entry name" value="TRANSCRIPTION FACTOR WITH C2H2 AND ZN(2)-CYS(6) DNA BINDING DOMAIN (EUROFUNG)"/>
    <property type="match status" value="1"/>
</dbReference>
<dbReference type="Pfam" id="PF00172">
    <property type="entry name" value="Zn_clus"/>
    <property type="match status" value="1"/>
</dbReference>